<comment type="caution">
    <text evidence="1">The sequence shown here is derived from an EMBL/GenBank/DDBJ whole genome shotgun (WGS) entry which is preliminary data.</text>
</comment>
<name>A0A6G1CLN4_9ORYZ</name>
<accession>A0A6G1CLN4</accession>
<gene>
    <name evidence="1" type="ORF">E2562_034390</name>
</gene>
<keyword evidence="2" id="KW-1185">Reference proteome</keyword>
<evidence type="ECO:0000313" key="1">
    <source>
        <dbReference type="EMBL" id="KAF0900684.1"/>
    </source>
</evidence>
<dbReference type="Proteomes" id="UP000479710">
    <property type="component" value="Unassembled WGS sequence"/>
</dbReference>
<sequence>MAASWRLVSGLPLALFPGRPPRLVASLAPRTPTRHADPICTVRSILPTLLSRPIPRARNSWTSLPRAHRTAWMRRAPRAAAMDAWSGDERLWWKSASWGGSGSHAGEGAHVATRRVVVTWEGGPRRARLCPSYLYGAV</sequence>
<protein>
    <submittedName>
        <fullName evidence="1">Uncharacterized protein</fullName>
    </submittedName>
</protein>
<organism evidence="1 2">
    <name type="scientific">Oryza meyeriana var. granulata</name>
    <dbReference type="NCBI Taxonomy" id="110450"/>
    <lineage>
        <taxon>Eukaryota</taxon>
        <taxon>Viridiplantae</taxon>
        <taxon>Streptophyta</taxon>
        <taxon>Embryophyta</taxon>
        <taxon>Tracheophyta</taxon>
        <taxon>Spermatophyta</taxon>
        <taxon>Magnoliopsida</taxon>
        <taxon>Liliopsida</taxon>
        <taxon>Poales</taxon>
        <taxon>Poaceae</taxon>
        <taxon>BOP clade</taxon>
        <taxon>Oryzoideae</taxon>
        <taxon>Oryzeae</taxon>
        <taxon>Oryzinae</taxon>
        <taxon>Oryza</taxon>
        <taxon>Oryza meyeriana</taxon>
    </lineage>
</organism>
<dbReference type="EMBL" id="SPHZ02000009">
    <property type="protein sequence ID" value="KAF0900684.1"/>
    <property type="molecule type" value="Genomic_DNA"/>
</dbReference>
<proteinExistence type="predicted"/>
<reference evidence="1 2" key="1">
    <citation type="submission" date="2019-11" db="EMBL/GenBank/DDBJ databases">
        <title>Whole genome sequence of Oryza granulata.</title>
        <authorList>
            <person name="Li W."/>
        </authorList>
    </citation>
    <scope>NUCLEOTIDE SEQUENCE [LARGE SCALE GENOMIC DNA]</scope>
    <source>
        <strain evidence="2">cv. Menghai</strain>
        <tissue evidence="1">Leaf</tissue>
    </source>
</reference>
<dbReference type="AlphaFoldDB" id="A0A6G1CLN4"/>
<evidence type="ECO:0000313" key="2">
    <source>
        <dbReference type="Proteomes" id="UP000479710"/>
    </source>
</evidence>